<reference evidence="1" key="1">
    <citation type="submission" date="2022-04" db="EMBL/GenBank/DDBJ databases">
        <title>Desulfatitalea alkaliphila sp. nov., a novel anaerobic sulfate-reducing bacterium isolated from terrestrial mud volcano, Taman Peninsula, Russia.</title>
        <authorList>
            <person name="Khomyakova M.A."/>
            <person name="Merkel A.Y."/>
            <person name="Slobodkin A.I."/>
        </authorList>
    </citation>
    <scope>NUCLEOTIDE SEQUENCE</scope>
    <source>
        <strain evidence="1">M08but</strain>
    </source>
</reference>
<dbReference type="AlphaFoldDB" id="A0AA41ULB1"/>
<sequence length="133" mass="14982">VKSKMKIETDTYESIGKNYENAISWMKTIGVKISSGRTQHYLKVMNYWRDNYRSASDSVAKGIFPDFVSTASEIDSFIKIYKAFKAEPIEKLTSIEAKLQKGVNGPLNAEDENPNTSEARNYIFEALVAAKIS</sequence>
<gene>
    <name evidence="1" type="ORF">MRX98_21780</name>
</gene>
<evidence type="ECO:0000313" key="1">
    <source>
        <dbReference type="EMBL" id="MCJ8503219.1"/>
    </source>
</evidence>
<evidence type="ECO:0000313" key="2">
    <source>
        <dbReference type="Proteomes" id="UP001165427"/>
    </source>
</evidence>
<feature type="non-terminal residue" evidence="1">
    <location>
        <position position="1"/>
    </location>
</feature>
<keyword evidence="2" id="KW-1185">Reference proteome</keyword>
<comment type="caution">
    <text evidence="1">The sequence shown here is derived from an EMBL/GenBank/DDBJ whole genome shotgun (WGS) entry which is preliminary data.</text>
</comment>
<organism evidence="1 2">
    <name type="scientific">Desulfatitalea alkaliphila</name>
    <dbReference type="NCBI Taxonomy" id="2929485"/>
    <lineage>
        <taxon>Bacteria</taxon>
        <taxon>Pseudomonadati</taxon>
        <taxon>Thermodesulfobacteriota</taxon>
        <taxon>Desulfobacteria</taxon>
        <taxon>Desulfobacterales</taxon>
        <taxon>Desulfosarcinaceae</taxon>
        <taxon>Desulfatitalea</taxon>
    </lineage>
</organism>
<dbReference type="Proteomes" id="UP001165427">
    <property type="component" value="Unassembled WGS sequence"/>
</dbReference>
<dbReference type="EMBL" id="JALJRB010000079">
    <property type="protein sequence ID" value="MCJ8503219.1"/>
    <property type="molecule type" value="Genomic_DNA"/>
</dbReference>
<dbReference type="RefSeq" id="WP_246915281.1">
    <property type="nucleotide sequence ID" value="NZ_JALJRB010000079.1"/>
</dbReference>
<accession>A0AA41ULB1</accession>
<name>A0AA41ULB1_9BACT</name>
<protein>
    <submittedName>
        <fullName evidence="1">Uncharacterized protein</fullName>
    </submittedName>
</protein>
<proteinExistence type="predicted"/>